<organism evidence="1 2">
    <name type="scientific">Meloidogyne hapla</name>
    <name type="common">Root-knot nematode worm</name>
    <dbReference type="NCBI Taxonomy" id="6305"/>
    <lineage>
        <taxon>Eukaryota</taxon>
        <taxon>Metazoa</taxon>
        <taxon>Ecdysozoa</taxon>
        <taxon>Nematoda</taxon>
        <taxon>Chromadorea</taxon>
        <taxon>Rhabditida</taxon>
        <taxon>Tylenchina</taxon>
        <taxon>Tylenchomorpha</taxon>
        <taxon>Tylenchoidea</taxon>
        <taxon>Meloidogynidae</taxon>
        <taxon>Meloidogyninae</taxon>
        <taxon>Meloidogyne</taxon>
    </lineage>
</organism>
<accession>A0A1I8B566</accession>
<evidence type="ECO:0000313" key="1">
    <source>
        <dbReference type="Proteomes" id="UP000095281"/>
    </source>
</evidence>
<sequence length="40" mass="4363">KITVFLPLKAIKPISEGPKRIPFPNNNSSLATSLPISLFI</sequence>
<dbReference type="Proteomes" id="UP000095281">
    <property type="component" value="Unplaced"/>
</dbReference>
<dbReference type="AlphaFoldDB" id="A0A1I8B566"/>
<reference evidence="2" key="1">
    <citation type="submission" date="2016-11" db="UniProtKB">
        <authorList>
            <consortium name="WormBaseParasite"/>
        </authorList>
    </citation>
    <scope>IDENTIFICATION</scope>
</reference>
<keyword evidence="1" id="KW-1185">Reference proteome</keyword>
<name>A0A1I8B566_MELHA</name>
<evidence type="ECO:0000313" key="2">
    <source>
        <dbReference type="WBParaSite" id="MhA1_Contig1349.frz3.gene1"/>
    </source>
</evidence>
<dbReference type="WBParaSite" id="MhA1_Contig1349.frz3.gene1">
    <property type="protein sequence ID" value="MhA1_Contig1349.frz3.gene1"/>
    <property type="gene ID" value="MhA1_Contig1349.frz3.gene1"/>
</dbReference>
<protein>
    <submittedName>
        <fullName evidence="2">NADH-plastoquinone oxidoreductase subunit 5</fullName>
    </submittedName>
</protein>
<proteinExistence type="predicted"/>